<dbReference type="CDD" id="cd18580">
    <property type="entry name" value="ABC_6TM_ABCC_D2"/>
    <property type="match status" value="1"/>
</dbReference>
<feature type="transmembrane region" description="Helical" evidence="9">
    <location>
        <begin position="738"/>
        <end position="764"/>
    </location>
</feature>
<dbReference type="InterPro" id="IPR011527">
    <property type="entry name" value="ABC1_TM_dom"/>
</dbReference>
<keyword evidence="3" id="KW-0813">Transport</keyword>
<evidence type="ECO:0000256" key="1">
    <source>
        <dbReference type="ARBA" id="ARBA00004141"/>
    </source>
</evidence>
<dbReference type="SMART" id="SM00382">
    <property type="entry name" value="AAA"/>
    <property type="match status" value="1"/>
</dbReference>
<dbReference type="Gene3D" id="3.40.50.300">
    <property type="entry name" value="P-loop containing nucleotide triphosphate hydrolases"/>
    <property type="match status" value="2"/>
</dbReference>
<dbReference type="InterPro" id="IPR050173">
    <property type="entry name" value="ABC_transporter_C-like"/>
</dbReference>
<keyword evidence="7 9" id="KW-1133">Transmembrane helix</keyword>
<dbReference type="Gene3D" id="1.20.1560.10">
    <property type="entry name" value="ABC transporter type 1, transmembrane domain"/>
    <property type="match status" value="2"/>
</dbReference>
<name>A0A1D2NI60_ORCCI</name>
<dbReference type="InterPro" id="IPR003593">
    <property type="entry name" value="AAA+_ATPase"/>
</dbReference>
<dbReference type="EMBL" id="LJIJ01000038">
    <property type="protein sequence ID" value="ODN04666.1"/>
    <property type="molecule type" value="Genomic_DNA"/>
</dbReference>
<evidence type="ECO:0000256" key="7">
    <source>
        <dbReference type="ARBA" id="ARBA00022989"/>
    </source>
</evidence>
<accession>A0A1D2NI60</accession>
<dbReference type="GO" id="GO:0016020">
    <property type="term" value="C:membrane"/>
    <property type="evidence" value="ECO:0007669"/>
    <property type="project" value="UniProtKB-SubCell"/>
</dbReference>
<evidence type="ECO:0000256" key="5">
    <source>
        <dbReference type="ARBA" id="ARBA00022741"/>
    </source>
</evidence>
<dbReference type="STRING" id="48709.A0A1D2NI60"/>
<evidence type="ECO:0000259" key="11">
    <source>
        <dbReference type="PROSITE" id="PS50929"/>
    </source>
</evidence>
<dbReference type="InterPro" id="IPR003439">
    <property type="entry name" value="ABC_transporter-like_ATP-bd"/>
</dbReference>
<comment type="subcellular location">
    <subcellularLocation>
        <location evidence="1">Membrane</location>
        <topology evidence="1">Multi-pass membrane protein</topology>
    </subcellularLocation>
</comment>
<dbReference type="GO" id="GO:0005524">
    <property type="term" value="F:ATP binding"/>
    <property type="evidence" value="ECO:0007669"/>
    <property type="project" value="UniProtKB-KW"/>
</dbReference>
<evidence type="ECO:0000256" key="4">
    <source>
        <dbReference type="ARBA" id="ARBA00022692"/>
    </source>
</evidence>
<dbReference type="InterPro" id="IPR044726">
    <property type="entry name" value="ABCC_6TM_D2"/>
</dbReference>
<feature type="transmembrane region" description="Helical" evidence="9">
    <location>
        <begin position="300"/>
        <end position="325"/>
    </location>
</feature>
<keyword evidence="5" id="KW-0547">Nucleotide-binding</keyword>
<keyword evidence="13" id="KW-1185">Reference proteome</keyword>
<feature type="domain" description="ABC transmembrane type-1" evidence="11">
    <location>
        <begin position="682"/>
        <end position="978"/>
    </location>
</feature>
<evidence type="ECO:0000259" key="10">
    <source>
        <dbReference type="PROSITE" id="PS50893"/>
    </source>
</evidence>
<dbReference type="PANTHER" id="PTHR24223">
    <property type="entry name" value="ATP-BINDING CASSETTE SUB-FAMILY C"/>
    <property type="match status" value="1"/>
</dbReference>
<evidence type="ECO:0000256" key="2">
    <source>
        <dbReference type="ARBA" id="ARBA00009726"/>
    </source>
</evidence>
<dbReference type="PANTHER" id="PTHR24223:SF456">
    <property type="entry name" value="MULTIDRUG RESISTANCE-ASSOCIATED PROTEIN LETHAL(2)03659"/>
    <property type="match status" value="1"/>
</dbReference>
<proteinExistence type="inferred from homology"/>
<protein>
    <submittedName>
        <fullName evidence="12">Multidrug resistance-associated protein 4</fullName>
    </submittedName>
</protein>
<dbReference type="GO" id="GO:0016887">
    <property type="term" value="F:ATP hydrolysis activity"/>
    <property type="evidence" value="ECO:0007669"/>
    <property type="project" value="InterPro"/>
</dbReference>
<dbReference type="FunFam" id="1.20.1560.10:FF:000014">
    <property type="entry name" value="Multidrug resistance-associated protein member 4"/>
    <property type="match status" value="1"/>
</dbReference>
<dbReference type="PROSITE" id="PS50929">
    <property type="entry name" value="ABC_TM1F"/>
    <property type="match status" value="2"/>
</dbReference>
<dbReference type="InterPro" id="IPR027417">
    <property type="entry name" value="P-loop_NTPase"/>
</dbReference>
<dbReference type="SUPFAM" id="SSF90123">
    <property type="entry name" value="ABC transporter transmembrane region"/>
    <property type="match status" value="2"/>
</dbReference>
<feature type="transmembrane region" description="Helical" evidence="9">
    <location>
        <begin position="134"/>
        <end position="155"/>
    </location>
</feature>
<evidence type="ECO:0000256" key="3">
    <source>
        <dbReference type="ARBA" id="ARBA00022448"/>
    </source>
</evidence>
<feature type="transmembrane region" description="Helical" evidence="9">
    <location>
        <begin position="923"/>
        <end position="943"/>
    </location>
</feature>
<dbReference type="Pfam" id="PF00664">
    <property type="entry name" value="ABC_membrane"/>
    <property type="match status" value="2"/>
</dbReference>
<feature type="domain" description="ABC transporter" evidence="10">
    <location>
        <begin position="416"/>
        <end position="641"/>
    </location>
</feature>
<dbReference type="Proteomes" id="UP000094527">
    <property type="component" value="Unassembled WGS sequence"/>
</dbReference>
<comment type="similarity">
    <text evidence="2">Belongs to the ABC transporter superfamily. ABCC family. Conjugate transporter (TC 3.A.1.208) subfamily.</text>
</comment>
<feature type="transmembrane region" description="Helical" evidence="9">
    <location>
        <begin position="669"/>
        <end position="689"/>
    </location>
</feature>
<evidence type="ECO:0000256" key="8">
    <source>
        <dbReference type="ARBA" id="ARBA00023136"/>
    </source>
</evidence>
<keyword evidence="6" id="KW-0067">ATP-binding</keyword>
<dbReference type="GO" id="GO:0140359">
    <property type="term" value="F:ABC-type transporter activity"/>
    <property type="evidence" value="ECO:0007669"/>
    <property type="project" value="InterPro"/>
</dbReference>
<dbReference type="PROSITE" id="PS00211">
    <property type="entry name" value="ABC_TRANSPORTER_1"/>
    <property type="match status" value="1"/>
</dbReference>
<dbReference type="AlphaFoldDB" id="A0A1D2NI60"/>
<dbReference type="CDD" id="cd03244">
    <property type="entry name" value="ABCC_MRP_domain2"/>
    <property type="match status" value="1"/>
</dbReference>
<organism evidence="12 13">
    <name type="scientific">Orchesella cincta</name>
    <name type="common">Springtail</name>
    <name type="synonym">Podura cincta</name>
    <dbReference type="NCBI Taxonomy" id="48709"/>
    <lineage>
        <taxon>Eukaryota</taxon>
        <taxon>Metazoa</taxon>
        <taxon>Ecdysozoa</taxon>
        <taxon>Arthropoda</taxon>
        <taxon>Hexapoda</taxon>
        <taxon>Collembola</taxon>
        <taxon>Entomobryomorpha</taxon>
        <taxon>Entomobryoidea</taxon>
        <taxon>Orchesellidae</taxon>
        <taxon>Orchesellinae</taxon>
        <taxon>Orchesella</taxon>
    </lineage>
</organism>
<dbReference type="InterPro" id="IPR036640">
    <property type="entry name" value="ABC1_TM_sf"/>
</dbReference>
<sequence length="1200" mass="135611">MGFHEIRLETSPKIKANPISKLFHLWLLPFLRKGSKKDLTYEDVYEALPEDSSSKLGSIVRAQWDKECKLANSETRQPKLWRAVCRIIWKEYLVIVIIVCFDELGLRIIQPLALRSFIRTFRENTADDDVRKRQFIYAGVLALCALLHPTIYSKLGEFCMHIGMKMRLGTSSIIYEKILKIRKADSEQANVGKLINLLSGDVSRLDQAFSILHVFVTAPVHLGVFSYLLWNELGIASLAGLGCIFFILPFQAKRTDERGRFLNEIVSGIRLIKMYAWEKPFSEVVAKLRRKEIKFIRRHLYLRGMSISLHSMAWKMIPFASLILYAALGNTLTADKAFFTIAVFNIMLLAIMTRLPNAASQVGECLASLNRIEAFLLNKESESSLNTQKFVGKCQETDKNPQNDNNTQQGAIVPSILMANYSASWKESQQTLKSLNLSLQGNKLILIVGHVGAGKSSFLNAILSELPITTGNCHLQGRLSYASQEAWIFPSSLRQNILFGLEMDTERYWKTIKLCCLSDDLKQFPDADLTLVGERGVALSGGVFRWKAENIGDTSTQYLPFADHIIVLNREGGIWGQGTYEELKNSEVDFTSLINKEYFNGDDQYNEEEVTGVTQNGLNRRESVTSEDKNTQKSEFKSLLDGKSTVRKNDEKKDVGSVGLRTYFRYFKLGGSHILTMLLWMAFIMVQLLNNGTDYWLSLWTNAVAKVDEPDTVELHEQTNSSTVAANSDELSNQNFYAYVYCGLIGIFISIVVFRSIIFFWYCMRISINLHDFMFGSLVRTSVKFFDDNPSGRIMNRFTKDLNQIDEHLPITFFDFMSVYLSLFGVVAINVLSNYYAVVPAFILLVSLWKIREFYLLSARDLKRLDAVAKSPMFTHVTNTVQGLTTIRALKAENRMVDQFEKIQDAHTAVYYMSFITGRWFSMWLEIMSATFLAVVSFGFILLTSSADSGNVGVALSTILGLAGGLQWGIRQSAETENYMTSVQRAFEYCNLTPEAPLKNMNDSKVSNEWPNAGRISFKNVSLSYDNLKDNKVLKELTFMTSSKEKVGIVGRTGAGKSSLITALFRLTEPEGVISIDDVPIHDIGLHALRSKISIIPQDPVLFTGSLRYNLDPFDEFVDDQLWRVLQEVDLHNAVQSLDNQVADGGSNFSLGERQLICLARAILRKNRILVLDEATANCDPATDHLVQHTIRESLLIAQY</sequence>
<evidence type="ECO:0000313" key="12">
    <source>
        <dbReference type="EMBL" id="ODN04666.1"/>
    </source>
</evidence>
<dbReference type="InterPro" id="IPR017871">
    <property type="entry name" value="ABC_transporter-like_CS"/>
</dbReference>
<feature type="transmembrane region" description="Helical" evidence="9">
    <location>
        <begin position="949"/>
        <end position="970"/>
    </location>
</feature>
<keyword evidence="8 9" id="KW-0472">Membrane</keyword>
<dbReference type="SUPFAM" id="SSF52540">
    <property type="entry name" value="P-loop containing nucleoside triphosphate hydrolases"/>
    <property type="match status" value="2"/>
</dbReference>
<dbReference type="OrthoDB" id="6500128at2759"/>
<reference evidence="12 13" key="1">
    <citation type="journal article" date="2016" name="Genome Biol. Evol.">
        <title>Gene Family Evolution Reflects Adaptation to Soil Environmental Stressors in the Genome of the Collembolan Orchesella cincta.</title>
        <authorList>
            <person name="Faddeeva-Vakhrusheva A."/>
            <person name="Derks M.F."/>
            <person name="Anvar S.Y."/>
            <person name="Agamennone V."/>
            <person name="Suring W."/>
            <person name="Smit S."/>
            <person name="van Straalen N.M."/>
            <person name="Roelofs D."/>
        </authorList>
    </citation>
    <scope>NUCLEOTIDE SEQUENCE [LARGE SCALE GENOMIC DNA]</scope>
    <source>
        <tissue evidence="12">Mixed pool</tissue>
    </source>
</reference>
<feature type="transmembrane region" description="Helical" evidence="9">
    <location>
        <begin position="92"/>
        <end position="114"/>
    </location>
</feature>
<keyword evidence="4 9" id="KW-0812">Transmembrane</keyword>
<evidence type="ECO:0000256" key="9">
    <source>
        <dbReference type="SAM" id="Phobius"/>
    </source>
</evidence>
<dbReference type="PROSITE" id="PS50893">
    <property type="entry name" value="ABC_TRANSPORTER_2"/>
    <property type="match status" value="1"/>
</dbReference>
<gene>
    <name evidence="12" type="ORF">Ocin01_02027</name>
</gene>
<evidence type="ECO:0000256" key="6">
    <source>
        <dbReference type="ARBA" id="ARBA00022840"/>
    </source>
</evidence>
<dbReference type="Pfam" id="PF00005">
    <property type="entry name" value="ABC_tran"/>
    <property type="match status" value="2"/>
</dbReference>
<feature type="transmembrane region" description="Helical" evidence="9">
    <location>
        <begin position="235"/>
        <end position="252"/>
    </location>
</feature>
<evidence type="ECO:0000313" key="13">
    <source>
        <dbReference type="Proteomes" id="UP000094527"/>
    </source>
</evidence>
<feature type="transmembrane region" description="Helical" evidence="9">
    <location>
        <begin position="337"/>
        <end position="355"/>
    </location>
</feature>
<dbReference type="FunFam" id="3.40.50.300:FF:000163">
    <property type="entry name" value="Multidrug resistance-associated protein member 4"/>
    <property type="match status" value="1"/>
</dbReference>
<comment type="caution">
    <text evidence="12">The sequence shown here is derived from an EMBL/GenBank/DDBJ whole genome shotgun (WGS) entry which is preliminary data.</text>
</comment>
<feature type="domain" description="ABC transmembrane type-1" evidence="11">
    <location>
        <begin position="105"/>
        <end position="352"/>
    </location>
</feature>